<dbReference type="Gene3D" id="3.30.300.30">
    <property type="match status" value="1"/>
</dbReference>
<reference evidence="8" key="1">
    <citation type="submission" date="2016-10" db="EMBL/GenBank/DDBJ databases">
        <authorList>
            <person name="Varghese N."/>
            <person name="Submissions S."/>
        </authorList>
    </citation>
    <scope>NUCLEOTIDE SEQUENCE [LARGE SCALE GENOMIC DNA]</scope>
    <source>
        <strain evidence="8">ATCC 25963</strain>
    </source>
</reference>
<dbReference type="SUPFAM" id="SSF56801">
    <property type="entry name" value="Acetyl-CoA synthetase-like"/>
    <property type="match status" value="1"/>
</dbReference>
<sequence length="589" mass="64323">MIRSETLTQALDAATARADGGYSHLVQEKDPVKFFSYAETARRARRFGAALQAAGVRPGERVGLILPDSSEFVEAIYGAMYAGAIAVPVYPPMNLGQFEGYLANTTHILRQAGCSLVVTDGKVRPILGRLMSNVPSVRAVEVYASFVKQVDERAAPIGVDVKPDDVAFLQFTSGSTSRPKGVTLTHANLIANVYALGAGLNTSEDTYGLSWLPLYHDMGLIGFVFTPAVLQVRGVQFMSPLLFLKRPALWLRQLSERKAHVSFAPNFAYGLCTARIKDHELQGVDLSHLRVAGCGAEPIQYDTLNAFAERFAAWGFRRTAFLPCYGMAEHSLAVTFVGLDEDLRADKVDADALVHGEAKPSEADDALKVVCCGRTFPGHELRIVDAEGNPLPERRVGQIELRGPSVMRGYWGDAERTLQVLRDGWLATGDLGYLVDGELYVCGRIKDLIIIHGRNYYPQDLEWQASQVEGVRKGNVVAFGIEDASLGRERVIVAAEVRTPHADDLRDKIAAKILETLALKPDEIVLLPPGSLPKTSSGKLQRNKTSELYRDGQLGKGAVKAGTIDVIKHLATSRWSYIRAAFGSRDAED</sequence>
<dbReference type="PANTHER" id="PTHR22754">
    <property type="entry name" value="DISCO-INTERACTING PROTEIN 2 DIP2 -RELATED"/>
    <property type="match status" value="1"/>
</dbReference>
<dbReference type="InterPro" id="IPR025110">
    <property type="entry name" value="AMP-bd_C"/>
</dbReference>
<gene>
    <name evidence="7" type="ORF">SAMN02745121_02795</name>
</gene>
<keyword evidence="2 7" id="KW-0436">Ligase</keyword>
<keyword evidence="4" id="KW-0443">Lipid metabolism</keyword>
<dbReference type="AlphaFoldDB" id="A0A1I1X8Z4"/>
<evidence type="ECO:0000256" key="4">
    <source>
        <dbReference type="ARBA" id="ARBA00023098"/>
    </source>
</evidence>
<dbReference type="PANTHER" id="PTHR22754:SF32">
    <property type="entry name" value="DISCO-INTERACTING PROTEIN 2"/>
    <property type="match status" value="1"/>
</dbReference>
<evidence type="ECO:0000313" key="8">
    <source>
        <dbReference type="Proteomes" id="UP000199400"/>
    </source>
</evidence>
<dbReference type="GO" id="GO:0071766">
    <property type="term" value="P:Actinobacterium-type cell wall biogenesis"/>
    <property type="evidence" value="ECO:0007669"/>
    <property type="project" value="UniProtKB-ARBA"/>
</dbReference>
<dbReference type="Gene3D" id="3.40.50.12780">
    <property type="entry name" value="N-terminal domain of ligase-like"/>
    <property type="match status" value="1"/>
</dbReference>
<protein>
    <submittedName>
        <fullName evidence="7">Acyl-CoA synthetase (AMP-forming)/AMP-acid ligase II</fullName>
    </submittedName>
</protein>
<dbReference type="InterPro" id="IPR020845">
    <property type="entry name" value="AMP-binding_CS"/>
</dbReference>
<dbReference type="PROSITE" id="PS00455">
    <property type="entry name" value="AMP_BINDING"/>
    <property type="match status" value="1"/>
</dbReference>
<dbReference type="STRING" id="54.SAMN02745121_02795"/>
<dbReference type="GO" id="GO:0005886">
    <property type="term" value="C:plasma membrane"/>
    <property type="evidence" value="ECO:0007669"/>
    <property type="project" value="TreeGrafter"/>
</dbReference>
<evidence type="ECO:0000256" key="1">
    <source>
        <dbReference type="ARBA" id="ARBA00006432"/>
    </source>
</evidence>
<dbReference type="Proteomes" id="UP000199400">
    <property type="component" value="Unassembled WGS sequence"/>
</dbReference>
<dbReference type="RefSeq" id="WP_096328842.1">
    <property type="nucleotide sequence ID" value="NZ_FOMX01000007.1"/>
</dbReference>
<comment type="similarity">
    <text evidence="1">Belongs to the ATP-dependent AMP-binding enzyme family.</text>
</comment>
<keyword evidence="8" id="KW-1185">Reference proteome</keyword>
<dbReference type="CDD" id="cd05931">
    <property type="entry name" value="FAAL"/>
    <property type="match status" value="1"/>
</dbReference>
<feature type="domain" description="AMP-binding enzyme C-terminal" evidence="6">
    <location>
        <begin position="447"/>
        <end position="554"/>
    </location>
</feature>
<dbReference type="InterPro" id="IPR040097">
    <property type="entry name" value="FAAL/FAAC"/>
</dbReference>
<evidence type="ECO:0000259" key="6">
    <source>
        <dbReference type="Pfam" id="PF23024"/>
    </source>
</evidence>
<dbReference type="EMBL" id="FOMX01000007">
    <property type="protein sequence ID" value="SFE03817.1"/>
    <property type="molecule type" value="Genomic_DNA"/>
</dbReference>
<evidence type="ECO:0000313" key="7">
    <source>
        <dbReference type="EMBL" id="SFE03817.1"/>
    </source>
</evidence>
<organism evidence="7 8">
    <name type="scientific">Nannocystis exedens</name>
    <dbReference type="NCBI Taxonomy" id="54"/>
    <lineage>
        <taxon>Bacteria</taxon>
        <taxon>Pseudomonadati</taxon>
        <taxon>Myxococcota</taxon>
        <taxon>Polyangia</taxon>
        <taxon>Nannocystales</taxon>
        <taxon>Nannocystaceae</taxon>
        <taxon>Nannocystis</taxon>
    </lineage>
</organism>
<accession>A0A1I1X8Z4</accession>
<keyword evidence="3" id="KW-0276">Fatty acid metabolism</keyword>
<dbReference type="FunFam" id="3.40.50.12780:FF:000013">
    <property type="entry name" value="Long-chain-fatty-acid--AMP ligase FadD32"/>
    <property type="match status" value="1"/>
</dbReference>
<dbReference type="GO" id="GO:0016874">
    <property type="term" value="F:ligase activity"/>
    <property type="evidence" value="ECO:0007669"/>
    <property type="project" value="UniProtKB-KW"/>
</dbReference>
<dbReference type="Pfam" id="PF23024">
    <property type="entry name" value="AMP-dom_DIP2-like"/>
    <property type="match status" value="1"/>
</dbReference>
<dbReference type="InterPro" id="IPR042099">
    <property type="entry name" value="ANL_N_sf"/>
</dbReference>
<dbReference type="GO" id="GO:0070566">
    <property type="term" value="F:adenylyltransferase activity"/>
    <property type="evidence" value="ECO:0007669"/>
    <property type="project" value="TreeGrafter"/>
</dbReference>
<evidence type="ECO:0000256" key="3">
    <source>
        <dbReference type="ARBA" id="ARBA00022832"/>
    </source>
</evidence>
<proteinExistence type="inferred from homology"/>
<name>A0A1I1X8Z4_9BACT</name>
<dbReference type="Pfam" id="PF00501">
    <property type="entry name" value="AMP-binding"/>
    <property type="match status" value="1"/>
</dbReference>
<evidence type="ECO:0000256" key="2">
    <source>
        <dbReference type="ARBA" id="ARBA00022598"/>
    </source>
</evidence>
<dbReference type="InterPro" id="IPR000873">
    <property type="entry name" value="AMP-dep_synth/lig_dom"/>
</dbReference>
<evidence type="ECO:0000259" key="5">
    <source>
        <dbReference type="Pfam" id="PF00501"/>
    </source>
</evidence>
<dbReference type="GO" id="GO:0006633">
    <property type="term" value="P:fatty acid biosynthetic process"/>
    <property type="evidence" value="ECO:0007669"/>
    <property type="project" value="TreeGrafter"/>
</dbReference>
<dbReference type="InterPro" id="IPR045851">
    <property type="entry name" value="AMP-bd_C_sf"/>
</dbReference>
<feature type="domain" description="AMP-dependent synthetase/ligase" evidence="5">
    <location>
        <begin position="23"/>
        <end position="411"/>
    </location>
</feature>
<dbReference type="OrthoDB" id="9797708at2"/>